<organism evidence="2 3">
    <name type="scientific">Cylicocyclus nassatus</name>
    <name type="common">Nematode worm</name>
    <dbReference type="NCBI Taxonomy" id="53992"/>
    <lineage>
        <taxon>Eukaryota</taxon>
        <taxon>Metazoa</taxon>
        <taxon>Ecdysozoa</taxon>
        <taxon>Nematoda</taxon>
        <taxon>Chromadorea</taxon>
        <taxon>Rhabditida</taxon>
        <taxon>Rhabditina</taxon>
        <taxon>Rhabditomorpha</taxon>
        <taxon>Strongyloidea</taxon>
        <taxon>Strongylidae</taxon>
        <taxon>Cylicocyclus</taxon>
    </lineage>
</organism>
<protein>
    <submittedName>
        <fullName evidence="2">Uncharacterized protein</fullName>
    </submittedName>
</protein>
<accession>A0AA36GJK4</accession>
<dbReference type="AlphaFoldDB" id="A0AA36GJK4"/>
<proteinExistence type="predicted"/>
<feature type="transmembrane region" description="Helical" evidence="1">
    <location>
        <begin position="67"/>
        <end position="87"/>
    </location>
</feature>
<name>A0AA36GJK4_CYLNA</name>
<sequence length="116" mass="13136">MEGLPAGRTLAFLPNVVLMVIERIRASSRRVPIAVACDITDGNDWRRLLPNTCVTQSAYGLSECASALLLVHPHILSALHMIFLLFVRRTSNRRDRVHVGADHQLIDIDSNRFHYY</sequence>
<evidence type="ECO:0000313" key="3">
    <source>
        <dbReference type="Proteomes" id="UP001176961"/>
    </source>
</evidence>
<dbReference type="EMBL" id="CATQJL010000112">
    <property type="protein sequence ID" value="CAJ0592448.1"/>
    <property type="molecule type" value="Genomic_DNA"/>
</dbReference>
<evidence type="ECO:0000313" key="2">
    <source>
        <dbReference type="EMBL" id="CAJ0592448.1"/>
    </source>
</evidence>
<keyword evidence="1" id="KW-0472">Membrane</keyword>
<gene>
    <name evidence="2" type="ORF">CYNAS_LOCUS4431</name>
</gene>
<keyword evidence="1" id="KW-1133">Transmembrane helix</keyword>
<dbReference type="Proteomes" id="UP001176961">
    <property type="component" value="Unassembled WGS sequence"/>
</dbReference>
<keyword evidence="3" id="KW-1185">Reference proteome</keyword>
<keyword evidence="1" id="KW-0812">Transmembrane</keyword>
<comment type="caution">
    <text evidence="2">The sequence shown here is derived from an EMBL/GenBank/DDBJ whole genome shotgun (WGS) entry which is preliminary data.</text>
</comment>
<evidence type="ECO:0000256" key="1">
    <source>
        <dbReference type="SAM" id="Phobius"/>
    </source>
</evidence>
<reference evidence="2" key="1">
    <citation type="submission" date="2023-07" db="EMBL/GenBank/DDBJ databases">
        <authorList>
            <consortium name="CYATHOMIX"/>
        </authorList>
    </citation>
    <scope>NUCLEOTIDE SEQUENCE</scope>
    <source>
        <strain evidence="2">N/A</strain>
    </source>
</reference>